<dbReference type="EMBL" id="MU167234">
    <property type="protein sequence ID" value="KAG0148700.1"/>
    <property type="molecule type" value="Genomic_DNA"/>
</dbReference>
<dbReference type="AlphaFoldDB" id="A0A9P6NSG5"/>
<protein>
    <submittedName>
        <fullName evidence="1">Uncharacterized protein</fullName>
    </submittedName>
</protein>
<sequence>NEWNLPQLIQMGEKQSFMHMDNAVISFEILWFEELARAAFLCSQSNTYNIATLGIKYLHENATLAVRKRIEGMQNPYKPGMEFLSPQHAPHLSNVFNATILDSVMVVVQHFQGTEYLFPTLGVANGFSMHEPFKNIEHGVGNILPVSEDGLPPDCMAIPLYSHADVYEGVAHHVASNSSDSDFSCSKFWFPFYTPDFDVQKCCARLMEEEKRLFKEYVKF</sequence>
<reference evidence="1" key="1">
    <citation type="submission" date="2013-11" db="EMBL/GenBank/DDBJ databases">
        <title>Genome sequence of the fusiform rust pathogen reveals effectors for host alternation and coevolution with pine.</title>
        <authorList>
            <consortium name="DOE Joint Genome Institute"/>
            <person name="Smith K."/>
            <person name="Pendleton A."/>
            <person name="Kubisiak T."/>
            <person name="Anderson C."/>
            <person name="Salamov A."/>
            <person name="Aerts A."/>
            <person name="Riley R."/>
            <person name="Clum A."/>
            <person name="Lindquist E."/>
            <person name="Ence D."/>
            <person name="Campbell M."/>
            <person name="Kronenberg Z."/>
            <person name="Feau N."/>
            <person name="Dhillon B."/>
            <person name="Hamelin R."/>
            <person name="Burleigh J."/>
            <person name="Smith J."/>
            <person name="Yandell M."/>
            <person name="Nelson C."/>
            <person name="Grigoriev I."/>
            <person name="Davis J."/>
        </authorList>
    </citation>
    <scope>NUCLEOTIDE SEQUENCE</scope>
    <source>
        <strain evidence="1">G11</strain>
    </source>
</reference>
<evidence type="ECO:0000313" key="1">
    <source>
        <dbReference type="EMBL" id="KAG0148700.1"/>
    </source>
</evidence>
<proteinExistence type="predicted"/>
<comment type="caution">
    <text evidence="1">The sequence shown here is derived from an EMBL/GenBank/DDBJ whole genome shotgun (WGS) entry which is preliminary data.</text>
</comment>
<gene>
    <name evidence="1" type="ORF">CROQUDRAFT_40963</name>
</gene>
<keyword evidence="2" id="KW-1185">Reference proteome</keyword>
<evidence type="ECO:0000313" key="2">
    <source>
        <dbReference type="Proteomes" id="UP000886653"/>
    </source>
</evidence>
<dbReference type="Proteomes" id="UP000886653">
    <property type="component" value="Unassembled WGS sequence"/>
</dbReference>
<feature type="non-terminal residue" evidence="1">
    <location>
        <position position="1"/>
    </location>
</feature>
<organism evidence="1 2">
    <name type="scientific">Cronartium quercuum f. sp. fusiforme G11</name>
    <dbReference type="NCBI Taxonomy" id="708437"/>
    <lineage>
        <taxon>Eukaryota</taxon>
        <taxon>Fungi</taxon>
        <taxon>Dikarya</taxon>
        <taxon>Basidiomycota</taxon>
        <taxon>Pucciniomycotina</taxon>
        <taxon>Pucciniomycetes</taxon>
        <taxon>Pucciniales</taxon>
        <taxon>Coleosporiaceae</taxon>
        <taxon>Cronartium</taxon>
    </lineage>
</organism>
<accession>A0A9P6NSG5</accession>
<name>A0A9P6NSG5_9BASI</name>